<proteinExistence type="inferred from homology"/>
<dbReference type="AlphaFoldDB" id="A0AAV9J0B0"/>
<dbReference type="GO" id="GO:0005634">
    <property type="term" value="C:nucleus"/>
    <property type="evidence" value="ECO:0007669"/>
    <property type="project" value="UniProtKB-ARBA"/>
</dbReference>
<dbReference type="Pfam" id="PF00022">
    <property type="entry name" value="Actin"/>
    <property type="match status" value="1"/>
</dbReference>
<gene>
    <name evidence="5" type="ORF">CDCA_CDCA14G3798</name>
</gene>
<sequence length="456" mass="50030">MALPKAEPTEADEESDPPVVCIDNGGDTVKLGTLADGDGPRVHRNARGRTASSVTGRGQRAVVTEAIGAAIDALPYGPGVPVRLQRPVDRGLLTRWDLQVEIWSQLLHKEGIDLAGAYVCLTLPPLCPFALVERALRVMFEHYGVAALSVSTPAQAALAHDDDRISTGALATSVVEPGCGLVLDTGFSFSHAVPVVQGTVLNYAVRRLDVGGNVLTHYLKEQISYRAWNMMDEAYLVNRIKERMCYVSDDVAVELECGRRDRPHAQRSYVLPTYTESSASTTHRWGFVAGDDDAPTAVDEGDASTDDWQVLTLSNERFLVPEMLFSPREVLSLPQCGVAELVMQSLERVPRALWPALLRRVLLVGGNVCLPGFVERFQRELRALAPANMPVQVRVAGCDPSWTPREDASAPVLAAWRGLRVLARTNRQRPDGGFWLRREEYRPDGSARARALWHGL</sequence>
<dbReference type="GO" id="GO:0005737">
    <property type="term" value="C:cytoplasm"/>
    <property type="evidence" value="ECO:0007669"/>
    <property type="project" value="UniProtKB-SubCell"/>
</dbReference>
<evidence type="ECO:0000313" key="5">
    <source>
        <dbReference type="EMBL" id="KAK4537773.1"/>
    </source>
</evidence>
<keyword evidence="6" id="KW-1185">Reference proteome</keyword>
<dbReference type="Proteomes" id="UP001301350">
    <property type="component" value="Unassembled WGS sequence"/>
</dbReference>
<evidence type="ECO:0008006" key="7">
    <source>
        <dbReference type="Google" id="ProtNLM"/>
    </source>
</evidence>
<evidence type="ECO:0000256" key="2">
    <source>
        <dbReference type="ARBA" id="ARBA00005665"/>
    </source>
</evidence>
<dbReference type="Gene3D" id="2.30.36.70">
    <property type="entry name" value="Actin, Chain A, domain 2"/>
    <property type="match status" value="1"/>
</dbReference>
<comment type="subcellular location">
    <subcellularLocation>
        <location evidence="1">Cytoplasm</location>
    </subcellularLocation>
</comment>
<accession>A0AAV9J0B0</accession>
<dbReference type="Gene3D" id="3.90.640.10">
    <property type="entry name" value="Actin, Chain A, domain 4"/>
    <property type="match status" value="1"/>
</dbReference>
<dbReference type="Gene3D" id="3.30.420.40">
    <property type="match status" value="2"/>
</dbReference>
<evidence type="ECO:0000256" key="1">
    <source>
        <dbReference type="ARBA" id="ARBA00004496"/>
    </source>
</evidence>
<dbReference type="EMBL" id="JANCYW010000014">
    <property type="protein sequence ID" value="KAK4537773.1"/>
    <property type="molecule type" value="Genomic_DNA"/>
</dbReference>
<feature type="region of interest" description="Disordered" evidence="4">
    <location>
        <begin position="36"/>
        <end position="55"/>
    </location>
</feature>
<dbReference type="FunFam" id="3.90.640.10:FF:000014">
    <property type="entry name" value="Putative actin-related protein 6"/>
    <property type="match status" value="1"/>
</dbReference>
<dbReference type="InterPro" id="IPR043129">
    <property type="entry name" value="ATPase_NBD"/>
</dbReference>
<comment type="caution">
    <text evidence="5">The sequence shown here is derived from an EMBL/GenBank/DDBJ whole genome shotgun (WGS) entry which is preliminary data.</text>
</comment>
<evidence type="ECO:0000256" key="3">
    <source>
        <dbReference type="ARBA" id="ARBA00022490"/>
    </source>
</evidence>
<evidence type="ECO:0000313" key="6">
    <source>
        <dbReference type="Proteomes" id="UP001301350"/>
    </source>
</evidence>
<dbReference type="SUPFAM" id="SSF53067">
    <property type="entry name" value="Actin-like ATPase domain"/>
    <property type="match status" value="2"/>
</dbReference>
<reference evidence="5 6" key="1">
    <citation type="submission" date="2022-07" db="EMBL/GenBank/DDBJ databases">
        <title>Genome-wide signatures of adaptation to extreme environments.</title>
        <authorList>
            <person name="Cho C.H."/>
            <person name="Yoon H.S."/>
        </authorList>
    </citation>
    <scope>NUCLEOTIDE SEQUENCE [LARGE SCALE GENOMIC DNA]</scope>
    <source>
        <strain evidence="5 6">DBV 063 E5</strain>
    </source>
</reference>
<keyword evidence="3" id="KW-0963">Cytoplasm</keyword>
<evidence type="ECO:0000256" key="4">
    <source>
        <dbReference type="SAM" id="MobiDB-lite"/>
    </source>
</evidence>
<dbReference type="CDD" id="cd10210">
    <property type="entry name" value="ASKHA_NBD_Arp6"/>
    <property type="match status" value="1"/>
</dbReference>
<dbReference type="SMART" id="SM00268">
    <property type="entry name" value="ACTIN"/>
    <property type="match status" value="1"/>
</dbReference>
<comment type="similarity">
    <text evidence="2">Belongs to the actin family. ARP6 subfamily.</text>
</comment>
<name>A0AAV9J0B0_CYACA</name>
<dbReference type="InterPro" id="IPR004000">
    <property type="entry name" value="Actin"/>
</dbReference>
<protein>
    <recommendedName>
        <fullName evidence="7">Actin-related protein 6</fullName>
    </recommendedName>
</protein>
<organism evidence="5 6">
    <name type="scientific">Cyanidium caldarium</name>
    <name type="common">Red alga</name>
    <dbReference type="NCBI Taxonomy" id="2771"/>
    <lineage>
        <taxon>Eukaryota</taxon>
        <taxon>Rhodophyta</taxon>
        <taxon>Bangiophyceae</taxon>
        <taxon>Cyanidiales</taxon>
        <taxon>Cyanidiaceae</taxon>
        <taxon>Cyanidium</taxon>
    </lineage>
</organism>
<dbReference type="PANTHER" id="PTHR11937">
    <property type="entry name" value="ACTIN"/>
    <property type="match status" value="1"/>
</dbReference>